<dbReference type="Proteomes" id="UP001178148">
    <property type="component" value="Unassembled WGS sequence"/>
</dbReference>
<dbReference type="Pfam" id="PF05598">
    <property type="entry name" value="DUF772"/>
    <property type="match status" value="1"/>
</dbReference>
<dbReference type="PANTHER" id="PTHR35604">
    <property type="entry name" value="TRANSPOSASE INSH FOR INSERTION SEQUENCE ELEMENT IS5A-RELATED"/>
    <property type="match status" value="1"/>
</dbReference>
<accession>A0AA90NRX2</accession>
<feature type="domain" description="Transposase InsH N-terminal" evidence="1">
    <location>
        <begin position="4"/>
        <end position="62"/>
    </location>
</feature>
<dbReference type="InterPro" id="IPR008490">
    <property type="entry name" value="Transposase_InsH_N"/>
</dbReference>
<organism evidence="2 3">
    <name type="scientific">Candidatus Endonucleibacter bathymodioli</name>
    <dbReference type="NCBI Taxonomy" id="539814"/>
    <lineage>
        <taxon>Bacteria</taxon>
        <taxon>Pseudomonadati</taxon>
        <taxon>Pseudomonadota</taxon>
        <taxon>Gammaproteobacteria</taxon>
        <taxon>Oceanospirillales</taxon>
        <taxon>Endozoicomonadaceae</taxon>
        <taxon>Candidatus Endonucleibacter</taxon>
    </lineage>
</organism>
<protein>
    <submittedName>
        <fullName evidence="2">Transposase</fullName>
    </submittedName>
</protein>
<keyword evidence="3" id="KW-1185">Reference proteome</keyword>
<evidence type="ECO:0000313" key="3">
    <source>
        <dbReference type="Proteomes" id="UP001178148"/>
    </source>
</evidence>
<sequence>MRAQPIGLTTMLRIYLMQQWFQLSDPMMEDALYEIESMRKFAKLELCEDRLPDETTIMKFRHLLERNQLTDKVICCGQ</sequence>
<dbReference type="AlphaFoldDB" id="A0AA90NRX2"/>
<evidence type="ECO:0000313" key="2">
    <source>
        <dbReference type="EMBL" id="MDP0588185.1"/>
    </source>
</evidence>
<name>A0AA90NRX2_9GAMM</name>
<gene>
    <name evidence="2" type="ORF">QS748_02865</name>
</gene>
<dbReference type="EMBL" id="JASXSV010000003">
    <property type="protein sequence ID" value="MDP0588185.1"/>
    <property type="molecule type" value="Genomic_DNA"/>
</dbReference>
<reference evidence="2 3" key="1">
    <citation type="journal article" date="2023" name="bioRxiv">
        <title>An intranuclear bacterial parasite of deep-sea mussels expresses apoptosis inhibitors acquired from its host.</title>
        <authorList>
            <person name="Gonzalez Porras M.A."/>
            <person name="Assie A."/>
            <person name="Tietjen M."/>
            <person name="Violette M."/>
            <person name="Kleiner M."/>
            <person name="Gruber-Vodicka H."/>
            <person name="Dubilier N."/>
            <person name="Leisch N."/>
        </authorList>
    </citation>
    <scope>NUCLEOTIDE SEQUENCE [LARGE SCALE GENOMIC DNA]</scope>
    <source>
        <strain evidence="2">IAP13</strain>
    </source>
</reference>
<dbReference type="PANTHER" id="PTHR35604:SF2">
    <property type="entry name" value="TRANSPOSASE INSH FOR INSERTION SEQUENCE ELEMENT IS5A-RELATED"/>
    <property type="match status" value="1"/>
</dbReference>
<comment type="caution">
    <text evidence="2">The sequence shown here is derived from an EMBL/GenBank/DDBJ whole genome shotgun (WGS) entry which is preliminary data.</text>
</comment>
<proteinExistence type="predicted"/>
<evidence type="ECO:0000259" key="1">
    <source>
        <dbReference type="Pfam" id="PF05598"/>
    </source>
</evidence>